<dbReference type="InterPro" id="IPR006530">
    <property type="entry name" value="YD"/>
</dbReference>
<dbReference type="InterPro" id="IPR056823">
    <property type="entry name" value="TEN-like_YD-shell"/>
</dbReference>
<dbReference type="InterPro" id="IPR022385">
    <property type="entry name" value="Rhs_assc_core"/>
</dbReference>
<dbReference type="Gene3D" id="2.180.10.10">
    <property type="entry name" value="RHS repeat-associated core"/>
    <property type="match status" value="2"/>
</dbReference>
<comment type="caution">
    <text evidence="5">The sequence shown here is derived from an EMBL/GenBank/DDBJ whole genome shotgun (WGS) entry which is preliminary data.</text>
</comment>
<protein>
    <recommendedName>
        <fullName evidence="7">YD repeat (Two copies)</fullName>
    </recommendedName>
</protein>
<keyword evidence="6" id="KW-1185">Reference proteome</keyword>
<feature type="signal peptide" evidence="2">
    <location>
        <begin position="1"/>
        <end position="21"/>
    </location>
</feature>
<organism evidence="5 6">
    <name type="scientific">Acinetobacter rudis CIP 110305</name>
    <dbReference type="NCBI Taxonomy" id="421052"/>
    <lineage>
        <taxon>Bacteria</taxon>
        <taxon>Pseudomonadati</taxon>
        <taxon>Pseudomonadota</taxon>
        <taxon>Gammaproteobacteria</taxon>
        <taxon>Moraxellales</taxon>
        <taxon>Moraxellaceae</taxon>
        <taxon>Acinetobacter</taxon>
    </lineage>
</organism>
<dbReference type="eggNOG" id="COG3209">
    <property type="taxonomic scope" value="Bacteria"/>
</dbReference>
<dbReference type="PATRIC" id="fig|421052.3.peg.2235"/>
<proteinExistence type="predicted"/>
<feature type="domain" description="Teneurin-like YD-shell" evidence="4">
    <location>
        <begin position="963"/>
        <end position="1221"/>
    </location>
</feature>
<sequence>MLNKKILILLICLSLTVNSVANNIVTLPTIVLNATGSNSSEPLNCDQYKQNSSQYYLCEAEELERERMYENLGGNDGNYSNVESLPSIDLIAKIDDSKNEECFTSNPIMLANGSKVQQEQDFSAHGEMPLEFTRYYYSFNEQSDSNLTKYLTDGSADFHDRLGKWRHSYNYRLIVNSQGQAVRRLPDGTYHYITRPSSVKLYNNLWFINLKDGGSEIYDMGGKLLSKKNPHNIGWILSYDVNDKLIEVKHTNGKTIKLTWDKDRLLSVIDSAGSQYNYTYDSFDTFFQVGKISVNIKKDRLVSVVYPNNLGSRTYHYGENGAKEYFLSGISINGKRYNTYYFNGDQAIQSGRSDGTQLDKLVFGENYTTVTNPLGAVSKYIYTNNRKDKLSKIERSGVNNCPNSSVSNNYDSNGYVISKKDWNGIETTYKRDSFGRITQEIYGVQNGSLAKAQIKKYTYIDQTEIISKIQILNGSNVLIREETYQYYAANELAKNRIKSQVSCSKIGTTRCSTTSYSYTLHSNRMLSTVAINANGKSTVYNYDSIGNLTQTKNALGQVTTYTNYNALGLVGKVTDPNGFIEEYGYNARGQIITIKKVLDNNRVSTQTFQYGAFGVTQIDHNGSKESIYYNDNGTVAQITYGIGNQNLITKEYTYSNLGKLLNVRFKEGSSIRFSQKNQHNQLGWITANLGNNGQNYRYEYDANGNIVKKIDSLNQITTYSYTPQGKINVENRSDGSQILYNYDSIGQLVSIKDAKGNITTYSYDGLGNVLSINSPDTGLTKYQYDSNGNLTTLTRGNNAIINYSYDLLNRIVKSQSGSQIQTWTYDNCTNGLGYLCATNDGITTTTYGYTKDGRLSQQIKKIDGTSYSTNWAYDNSGNLIEENIQNNKGKILYDYDSLNRIKTIKFNNGISTQTIIENITYEPYGGVKNWTYGNGLSRAITYDLDYRLIGIMTSGIQNLNHSFNPNNLITRINNVLDNKRSTNYSYDSIGQLNLSSSTQYTEKWVQDTNYNRTSRVGNTNAVTNYQYSQGNRLSATTGAEAKNFSYDANGNLSQKKGYGGLINYTYDGFNRLKNINTGSIVNYNYDVFNLRSNKSSNEGSINYIYAPDGRLLAESPLSKNQNGSLAKIYIWFEGQPIAFVFNNQIYYIHNDHLNRPEMITNTSKSIVWKGQTSSYDSAVIQSSIGDFNLGFPGQYFDVESGLWYNWNRYYDASIGRYTQSDPIGLAGGLNTYSYVENNPLNFVDPNGLKTAVVVGHRTSGNPFGHVAIGFTGQGIYSSGTGNKYGESFTGYLSTQSAYRDSTVYILNTSPQQEINMRRELLKYDPQKLPNPLKNPISAFNDTCATRTQKSLAQGNIRSLLIPTISPFPIDTEIIMWRNGANSINIPQGGVIPNSLQEFNP</sequence>
<accession>S3NC59</accession>
<dbReference type="PRINTS" id="PR00394">
    <property type="entry name" value="RHSPROTEIN"/>
</dbReference>
<dbReference type="PANTHER" id="PTHR32305">
    <property type="match status" value="1"/>
</dbReference>
<dbReference type="PANTHER" id="PTHR32305:SF15">
    <property type="entry name" value="PROTEIN RHSA-RELATED"/>
    <property type="match status" value="1"/>
</dbReference>
<dbReference type="Pfam" id="PF05593">
    <property type="entry name" value="RHS_repeat"/>
    <property type="match status" value="1"/>
</dbReference>
<dbReference type="Pfam" id="PF25023">
    <property type="entry name" value="TEN_YD-shell"/>
    <property type="match status" value="2"/>
</dbReference>
<keyword evidence="2" id="KW-0732">Signal</keyword>
<evidence type="ECO:0000256" key="1">
    <source>
        <dbReference type="ARBA" id="ARBA00022737"/>
    </source>
</evidence>
<dbReference type="NCBIfam" id="TIGR03696">
    <property type="entry name" value="Rhs_assc_core"/>
    <property type="match status" value="1"/>
</dbReference>
<evidence type="ECO:0008006" key="7">
    <source>
        <dbReference type="Google" id="ProtNLM"/>
    </source>
</evidence>
<gene>
    <name evidence="5" type="ORF">F945_02290</name>
</gene>
<dbReference type="InterPro" id="IPR031325">
    <property type="entry name" value="RHS_repeat"/>
</dbReference>
<dbReference type="Proteomes" id="UP000014568">
    <property type="component" value="Unassembled WGS sequence"/>
</dbReference>
<feature type="domain" description="DUF6531" evidence="3">
    <location>
        <begin position="106"/>
        <end position="190"/>
    </location>
</feature>
<evidence type="ECO:0000313" key="6">
    <source>
        <dbReference type="Proteomes" id="UP000014568"/>
    </source>
</evidence>
<name>S3NC59_9GAMM</name>
<dbReference type="Pfam" id="PF20148">
    <property type="entry name" value="DUF6531"/>
    <property type="match status" value="1"/>
</dbReference>
<evidence type="ECO:0000256" key="2">
    <source>
        <dbReference type="SAM" id="SignalP"/>
    </source>
</evidence>
<reference evidence="5 6" key="1">
    <citation type="submission" date="2013-06" db="EMBL/GenBank/DDBJ databases">
        <title>The Genome Sequence of Acinetobacter rudis CIP 110305.</title>
        <authorList>
            <consortium name="The Broad Institute Genome Sequencing Platform"/>
            <consortium name="The Broad Institute Genome Sequencing Center for Infectious Disease"/>
            <person name="Cerqueira G."/>
            <person name="Feldgarden M."/>
            <person name="Courvalin P."/>
            <person name="Perichon B."/>
            <person name="Grillot-Courvalin C."/>
            <person name="Clermont D."/>
            <person name="Rocha E."/>
            <person name="Yoon E.-J."/>
            <person name="Nemec A."/>
            <person name="Young S.K."/>
            <person name="Zeng Q."/>
            <person name="Gargeya S."/>
            <person name="Fitzgerald M."/>
            <person name="Abouelleil A."/>
            <person name="Alvarado L."/>
            <person name="Berlin A.M."/>
            <person name="Chapman S.B."/>
            <person name="Dewar J."/>
            <person name="Goldberg J."/>
            <person name="Griggs A."/>
            <person name="Gujja S."/>
            <person name="Hansen M."/>
            <person name="Howarth C."/>
            <person name="Imamovic A."/>
            <person name="Larimer J."/>
            <person name="McCowan C."/>
            <person name="Murphy C."/>
            <person name="Pearson M."/>
            <person name="Priest M."/>
            <person name="Roberts A."/>
            <person name="Saif S."/>
            <person name="Shea T."/>
            <person name="Sykes S."/>
            <person name="Wortman J."/>
            <person name="Nusbaum C."/>
            <person name="Birren B."/>
        </authorList>
    </citation>
    <scope>NUCLEOTIDE SEQUENCE [LARGE SCALE GENOMIC DNA]</scope>
    <source>
        <strain evidence="5 6">CIP 110305</strain>
    </source>
</reference>
<dbReference type="EMBL" id="ATGI01000031">
    <property type="protein sequence ID" value="EPF71944.1"/>
    <property type="molecule type" value="Genomic_DNA"/>
</dbReference>
<dbReference type="NCBIfam" id="TIGR01643">
    <property type="entry name" value="YD_repeat_2x"/>
    <property type="match status" value="4"/>
</dbReference>
<evidence type="ECO:0000259" key="3">
    <source>
        <dbReference type="Pfam" id="PF20148"/>
    </source>
</evidence>
<evidence type="ECO:0000259" key="4">
    <source>
        <dbReference type="Pfam" id="PF25023"/>
    </source>
</evidence>
<dbReference type="HOGENOM" id="CLU_003684_1_0_6"/>
<dbReference type="RefSeq" id="WP_016656694.1">
    <property type="nucleotide sequence ID" value="NZ_KE340353.1"/>
</dbReference>
<feature type="chain" id="PRO_5004523640" description="YD repeat (Two copies)" evidence="2">
    <location>
        <begin position="22"/>
        <end position="1400"/>
    </location>
</feature>
<evidence type="ECO:0000313" key="5">
    <source>
        <dbReference type="EMBL" id="EPF71944.1"/>
    </source>
</evidence>
<feature type="domain" description="Teneurin-like YD-shell" evidence="4">
    <location>
        <begin position="648"/>
        <end position="821"/>
    </location>
</feature>
<dbReference type="InterPro" id="IPR050708">
    <property type="entry name" value="T6SS_VgrG/RHS"/>
</dbReference>
<dbReference type="STRING" id="632955.GCA_000829675_01713"/>
<keyword evidence="1" id="KW-0677">Repeat</keyword>
<dbReference type="InterPro" id="IPR045351">
    <property type="entry name" value="DUF6531"/>
</dbReference>